<evidence type="ECO:0000256" key="4">
    <source>
        <dbReference type="ARBA" id="ARBA00022989"/>
    </source>
</evidence>
<feature type="transmembrane region" description="Helical" evidence="11">
    <location>
        <begin position="209"/>
        <end position="233"/>
    </location>
</feature>
<reference evidence="14" key="1">
    <citation type="journal article" date="2020" name="Stud. Mycol.">
        <title>101 Dothideomycetes genomes: a test case for predicting lifestyles and emergence of pathogens.</title>
        <authorList>
            <person name="Haridas S."/>
            <person name="Albert R."/>
            <person name="Binder M."/>
            <person name="Bloem J."/>
            <person name="Labutti K."/>
            <person name="Salamov A."/>
            <person name="Andreopoulos B."/>
            <person name="Baker S."/>
            <person name="Barry K."/>
            <person name="Bills G."/>
            <person name="Bluhm B."/>
            <person name="Cannon C."/>
            <person name="Castanera R."/>
            <person name="Culley D."/>
            <person name="Daum C."/>
            <person name="Ezra D."/>
            <person name="Gonzalez J."/>
            <person name="Henrissat B."/>
            <person name="Kuo A."/>
            <person name="Liang C."/>
            <person name="Lipzen A."/>
            <person name="Lutzoni F."/>
            <person name="Magnuson J."/>
            <person name="Mondo S."/>
            <person name="Nolan M."/>
            <person name="Ohm R."/>
            <person name="Pangilinan J."/>
            <person name="Park H.-J."/>
            <person name="Ramirez L."/>
            <person name="Alfaro M."/>
            <person name="Sun H."/>
            <person name="Tritt A."/>
            <person name="Yoshinaga Y."/>
            <person name="Zwiers L.-H."/>
            <person name="Turgeon B."/>
            <person name="Goodwin S."/>
            <person name="Spatafora J."/>
            <person name="Crous P."/>
            <person name="Grigoriev I."/>
        </authorList>
    </citation>
    <scope>NUCLEOTIDE SEQUENCE</scope>
    <source>
        <strain evidence="14">CBS 122367</strain>
    </source>
</reference>
<protein>
    <recommendedName>
        <fullName evidence="11">Palmitoyltransferase</fullName>
        <ecNumber evidence="11">2.3.1.225</ecNumber>
    </recommendedName>
</protein>
<dbReference type="GO" id="GO:0006612">
    <property type="term" value="P:protein targeting to membrane"/>
    <property type="evidence" value="ECO:0007669"/>
    <property type="project" value="TreeGrafter"/>
</dbReference>
<dbReference type="OrthoDB" id="331948at2759"/>
<evidence type="ECO:0000259" key="13">
    <source>
        <dbReference type="Pfam" id="PF01529"/>
    </source>
</evidence>
<evidence type="ECO:0000256" key="12">
    <source>
        <dbReference type="SAM" id="MobiDB-lite"/>
    </source>
</evidence>
<comment type="similarity">
    <text evidence="9">Belongs to the DHHC palmitoyltransferase family. PFA5 subfamily.</text>
</comment>
<evidence type="ECO:0000256" key="10">
    <source>
        <dbReference type="ARBA" id="ARBA00048048"/>
    </source>
</evidence>
<comment type="catalytic activity">
    <reaction evidence="10 11">
        <text>L-cysteinyl-[protein] + hexadecanoyl-CoA = S-hexadecanoyl-L-cysteinyl-[protein] + CoA</text>
        <dbReference type="Rhea" id="RHEA:36683"/>
        <dbReference type="Rhea" id="RHEA-COMP:10131"/>
        <dbReference type="Rhea" id="RHEA-COMP:11032"/>
        <dbReference type="ChEBI" id="CHEBI:29950"/>
        <dbReference type="ChEBI" id="CHEBI:57287"/>
        <dbReference type="ChEBI" id="CHEBI:57379"/>
        <dbReference type="ChEBI" id="CHEBI:74151"/>
        <dbReference type="EC" id="2.3.1.225"/>
    </reaction>
</comment>
<evidence type="ECO:0000256" key="6">
    <source>
        <dbReference type="ARBA" id="ARBA00023139"/>
    </source>
</evidence>
<keyword evidence="6" id="KW-0564">Palmitate</keyword>
<evidence type="ECO:0000256" key="8">
    <source>
        <dbReference type="ARBA" id="ARBA00023315"/>
    </source>
</evidence>
<feature type="transmembrane region" description="Helical" evidence="11">
    <location>
        <begin position="177"/>
        <end position="197"/>
    </location>
</feature>
<keyword evidence="8 11" id="KW-0012">Acyltransferase</keyword>
<dbReference type="PROSITE" id="PS50216">
    <property type="entry name" value="DHHC"/>
    <property type="match status" value="1"/>
</dbReference>
<dbReference type="EMBL" id="MU005596">
    <property type="protein sequence ID" value="KAF2680504.1"/>
    <property type="molecule type" value="Genomic_DNA"/>
</dbReference>
<dbReference type="InterPro" id="IPR039859">
    <property type="entry name" value="PFA4/ZDH16/20/ERF2-like"/>
</dbReference>
<dbReference type="AlphaFoldDB" id="A0A6G1IQH7"/>
<evidence type="ECO:0000313" key="14">
    <source>
        <dbReference type="EMBL" id="KAF2680504.1"/>
    </source>
</evidence>
<feature type="region of interest" description="Disordered" evidence="12">
    <location>
        <begin position="374"/>
        <end position="406"/>
    </location>
</feature>
<dbReference type="Proteomes" id="UP000799291">
    <property type="component" value="Unassembled WGS sequence"/>
</dbReference>
<name>A0A6G1IQH7_9PLEO</name>
<dbReference type="Pfam" id="PF01529">
    <property type="entry name" value="DHHC"/>
    <property type="match status" value="1"/>
</dbReference>
<accession>A0A6G1IQH7</accession>
<dbReference type="PANTHER" id="PTHR22883:SF23">
    <property type="entry name" value="PALMITOYLTRANSFERASE ZDHHC6"/>
    <property type="match status" value="1"/>
</dbReference>
<comment type="domain">
    <text evidence="11">The DHHC domain is required for palmitoyltransferase activity.</text>
</comment>
<evidence type="ECO:0000256" key="11">
    <source>
        <dbReference type="RuleBase" id="RU079119"/>
    </source>
</evidence>
<evidence type="ECO:0000256" key="1">
    <source>
        <dbReference type="ARBA" id="ARBA00004141"/>
    </source>
</evidence>
<evidence type="ECO:0000256" key="2">
    <source>
        <dbReference type="ARBA" id="ARBA00022679"/>
    </source>
</evidence>
<evidence type="ECO:0000256" key="9">
    <source>
        <dbReference type="ARBA" id="ARBA00038298"/>
    </source>
</evidence>
<dbReference type="GO" id="GO:0005783">
    <property type="term" value="C:endoplasmic reticulum"/>
    <property type="evidence" value="ECO:0007669"/>
    <property type="project" value="TreeGrafter"/>
</dbReference>
<keyword evidence="7" id="KW-0449">Lipoprotein</keyword>
<feature type="transmembrane region" description="Helical" evidence="11">
    <location>
        <begin position="20"/>
        <end position="42"/>
    </location>
</feature>
<dbReference type="EC" id="2.3.1.225" evidence="11"/>
<keyword evidence="2 11" id="KW-0808">Transferase</keyword>
<evidence type="ECO:0000256" key="3">
    <source>
        <dbReference type="ARBA" id="ARBA00022692"/>
    </source>
</evidence>
<dbReference type="PANTHER" id="PTHR22883">
    <property type="entry name" value="ZINC FINGER DHHC DOMAIN CONTAINING PROTEIN"/>
    <property type="match status" value="1"/>
</dbReference>
<gene>
    <name evidence="14" type="ORF">K458DRAFT_311698</name>
</gene>
<organism evidence="14 15">
    <name type="scientific">Lentithecium fluviatile CBS 122367</name>
    <dbReference type="NCBI Taxonomy" id="1168545"/>
    <lineage>
        <taxon>Eukaryota</taxon>
        <taxon>Fungi</taxon>
        <taxon>Dikarya</taxon>
        <taxon>Ascomycota</taxon>
        <taxon>Pezizomycotina</taxon>
        <taxon>Dothideomycetes</taxon>
        <taxon>Pleosporomycetidae</taxon>
        <taxon>Pleosporales</taxon>
        <taxon>Massarineae</taxon>
        <taxon>Lentitheciaceae</taxon>
        <taxon>Lentithecium</taxon>
    </lineage>
</organism>
<keyword evidence="5 11" id="KW-0472">Membrane</keyword>
<feature type="transmembrane region" description="Helical" evidence="11">
    <location>
        <begin position="63"/>
        <end position="84"/>
    </location>
</feature>
<keyword evidence="15" id="KW-1185">Reference proteome</keyword>
<dbReference type="GO" id="GO:0016020">
    <property type="term" value="C:membrane"/>
    <property type="evidence" value="ECO:0007669"/>
    <property type="project" value="UniProtKB-SubCell"/>
</dbReference>
<feature type="region of interest" description="Disordered" evidence="12">
    <location>
        <begin position="256"/>
        <end position="281"/>
    </location>
</feature>
<evidence type="ECO:0000256" key="5">
    <source>
        <dbReference type="ARBA" id="ARBA00023136"/>
    </source>
</evidence>
<dbReference type="GO" id="GO:0005794">
    <property type="term" value="C:Golgi apparatus"/>
    <property type="evidence" value="ECO:0007669"/>
    <property type="project" value="TreeGrafter"/>
</dbReference>
<feature type="domain" description="Palmitoyltransferase DHHC" evidence="13">
    <location>
        <begin position="126"/>
        <end position="246"/>
    </location>
</feature>
<keyword evidence="3 11" id="KW-0812">Transmembrane</keyword>
<evidence type="ECO:0000256" key="7">
    <source>
        <dbReference type="ARBA" id="ARBA00023288"/>
    </source>
</evidence>
<dbReference type="GO" id="GO:0019706">
    <property type="term" value="F:protein-cysteine S-palmitoyltransferase activity"/>
    <property type="evidence" value="ECO:0007669"/>
    <property type="project" value="UniProtKB-EC"/>
</dbReference>
<dbReference type="InterPro" id="IPR001594">
    <property type="entry name" value="Palmitoyltrfase_DHHC"/>
</dbReference>
<comment type="subcellular location">
    <subcellularLocation>
        <location evidence="1">Membrane</location>
        <topology evidence="1">Multi-pass membrane protein</topology>
    </subcellularLocation>
</comment>
<evidence type="ECO:0000313" key="15">
    <source>
        <dbReference type="Proteomes" id="UP000799291"/>
    </source>
</evidence>
<proteinExistence type="inferred from homology"/>
<keyword evidence="4 11" id="KW-1133">Transmembrane helix</keyword>
<sequence length="406" mass="46284">MSTTDRTRTLDQKTSQLSSILVPLLELGGLGFAAYVFVYSIAIQYLHSPAQYFQDQVIVPRKGTAIGLIVGFCVLLMVLLLSWMRLLQVIWTNPGIVPVGNPDVEKVDASTQYFENYLTYISDYEGRPQYCDKCSAHKPDRTHHCRELNRCVRRMDHYCPWAGGIISETTHKFFIQFLFYGMLFMVFMLVPVAIFLAERNRVLGDKPPTWIALAALSGIFTIFTGAMFFMTVWNVTINYTTVETVQRGGVHNIAMQVTGSSSPPQTPPRRHSRRNSSVTPPNVIRQITREDGREYIVIQTQPFDHPWDLGSWANFTSIMGHGPLEWFIPLKMSPCAQHTDVKGEYPWGRVVLDLAAAWEAENPRRRVRLLSDVRRRGSSGGSGDVERVRIERRRSRHERRESGSGR</sequence>